<accession>A0A371CFM9</accession>
<sequence>MQHSCMNVHLNTVLNILRLAFKHASHTTSAMTTRDRQMTQLKSQLAQLEANLVDMSNLMERTTEQALHIRELGILHASIFMSAHAAFENETFQAGQAEEKMMESEYEE</sequence>
<feature type="coiled-coil region" evidence="1">
    <location>
        <begin position="31"/>
        <end position="65"/>
    </location>
</feature>
<dbReference type="InterPro" id="IPR042332">
    <property type="entry name" value="Hsk3"/>
</dbReference>
<dbReference type="PANTHER" id="PTHR28289:SF1">
    <property type="entry name" value="DASH COMPLEX SUBUNIT HSK3"/>
    <property type="match status" value="1"/>
</dbReference>
<keyword evidence="1" id="KW-0175">Coiled coil</keyword>
<dbReference type="GO" id="GO:0008608">
    <property type="term" value="P:attachment of spindle microtubules to kinetochore"/>
    <property type="evidence" value="ECO:0007669"/>
    <property type="project" value="InterPro"/>
</dbReference>
<evidence type="ECO:0000313" key="3">
    <source>
        <dbReference type="Proteomes" id="UP000256601"/>
    </source>
</evidence>
<protein>
    <submittedName>
        <fullName evidence="2">Uncharacterized protein</fullName>
    </submittedName>
</protein>
<name>A0A371CFM9_YARLL</name>
<dbReference type="PANTHER" id="PTHR28289">
    <property type="entry name" value="DASH COMPLEX SUBUNIT HSK3"/>
    <property type="match status" value="1"/>
</dbReference>
<dbReference type="VEuPathDB" id="FungiDB:YALI1_E02305g"/>
<dbReference type="EMBL" id="KZ858947">
    <property type="protein sequence ID" value="RDW29087.1"/>
    <property type="molecule type" value="Genomic_DNA"/>
</dbReference>
<proteinExistence type="predicted"/>
<gene>
    <name evidence="2" type="ORF">B0I71DRAFT_126424</name>
</gene>
<dbReference type="Pfam" id="PF08227">
    <property type="entry name" value="DASH_Hsk3"/>
    <property type="match status" value="1"/>
</dbReference>
<dbReference type="GO" id="GO:0042729">
    <property type="term" value="C:DASH complex"/>
    <property type="evidence" value="ECO:0007669"/>
    <property type="project" value="TreeGrafter"/>
</dbReference>
<dbReference type="GO" id="GO:0051010">
    <property type="term" value="F:microtubule plus-end binding"/>
    <property type="evidence" value="ECO:0007669"/>
    <property type="project" value="TreeGrafter"/>
</dbReference>
<reference evidence="2 3" key="1">
    <citation type="submission" date="2018-07" db="EMBL/GenBank/DDBJ databases">
        <title>Draft Genome Assemblies for Five Robust Yarrowia lipolytica Strains Exhibiting High Lipid Production and Pentose Sugar Utilization and Sugar Alcohol Secretion from Undetoxified Lignocellulosic Biomass Hydrolysates.</title>
        <authorList>
            <consortium name="DOE Joint Genome Institute"/>
            <person name="Walker C."/>
            <person name="Ryu S."/>
            <person name="Na H."/>
            <person name="Zane M."/>
            <person name="LaButti K."/>
            <person name="Lipzen A."/>
            <person name="Haridas S."/>
            <person name="Barry K."/>
            <person name="Grigoriev I.V."/>
            <person name="Quarterman J."/>
            <person name="Slininger P."/>
            <person name="Dien B."/>
            <person name="Trinh C.T."/>
        </authorList>
    </citation>
    <scope>NUCLEOTIDE SEQUENCE [LARGE SCALE GENOMIC DNA]</scope>
    <source>
        <strain evidence="2 3">YB392</strain>
    </source>
</reference>
<evidence type="ECO:0000256" key="1">
    <source>
        <dbReference type="SAM" id="Coils"/>
    </source>
</evidence>
<dbReference type="Proteomes" id="UP000256601">
    <property type="component" value="Unassembled WGS sequence"/>
</dbReference>
<evidence type="ECO:0000313" key="2">
    <source>
        <dbReference type="EMBL" id="RDW29087.1"/>
    </source>
</evidence>
<organism evidence="2 3">
    <name type="scientific">Yarrowia lipolytica</name>
    <name type="common">Candida lipolytica</name>
    <dbReference type="NCBI Taxonomy" id="4952"/>
    <lineage>
        <taxon>Eukaryota</taxon>
        <taxon>Fungi</taxon>
        <taxon>Dikarya</taxon>
        <taxon>Ascomycota</taxon>
        <taxon>Saccharomycotina</taxon>
        <taxon>Dipodascomycetes</taxon>
        <taxon>Dipodascales</taxon>
        <taxon>Dipodascales incertae sedis</taxon>
        <taxon>Yarrowia</taxon>
    </lineage>
</organism>
<dbReference type="AlphaFoldDB" id="A0A371CFM9"/>
<dbReference type="InterPro" id="IPR013183">
    <property type="entry name" value="Hsk3-like"/>
</dbReference>